<evidence type="ECO:0000313" key="2">
    <source>
        <dbReference type="Proteomes" id="UP000502260"/>
    </source>
</evidence>
<name>A0A6F8VGI1_9PROT</name>
<evidence type="ECO:0000313" key="1">
    <source>
        <dbReference type="EMBL" id="BCB28271.1"/>
    </source>
</evidence>
<dbReference type="KEGG" id="slac:SKTS_31570"/>
<sequence>MTASRLRSTPSTDDMLSAEGIQFDIVVPDGGRADAHTLRMAAASDTQAANVAGTGWIEMMAIATTFPIHAYAPTVPRLACQWQPDAEESHGTESPALA</sequence>
<reference evidence="2" key="1">
    <citation type="submission" date="2020-03" db="EMBL/GenBank/DDBJ databases">
        <title>Complete genome sequence of sulfur-oxidizing bacterium skT11.</title>
        <authorList>
            <person name="Kanda M."/>
            <person name="Kojima H."/>
            <person name="Fukui M."/>
        </authorList>
    </citation>
    <scope>NUCLEOTIDE SEQUENCE [LARGE SCALE GENOMIC DNA]</scope>
    <source>
        <strain evidence="2">skT11</strain>
    </source>
</reference>
<proteinExistence type="predicted"/>
<organism evidence="1 2">
    <name type="scientific">Sulfurimicrobium lacus</name>
    <dbReference type="NCBI Taxonomy" id="2715678"/>
    <lineage>
        <taxon>Bacteria</taxon>
        <taxon>Pseudomonadati</taxon>
        <taxon>Pseudomonadota</taxon>
        <taxon>Betaproteobacteria</taxon>
        <taxon>Nitrosomonadales</taxon>
        <taxon>Sulfuricellaceae</taxon>
        <taxon>Sulfurimicrobium</taxon>
    </lineage>
</organism>
<gene>
    <name evidence="1" type="ORF">SKTS_31570</name>
</gene>
<dbReference type="Proteomes" id="UP000502260">
    <property type="component" value="Chromosome"/>
</dbReference>
<dbReference type="AlphaFoldDB" id="A0A6F8VGI1"/>
<accession>A0A6F8VGI1</accession>
<protein>
    <submittedName>
        <fullName evidence="1">Uncharacterized protein</fullName>
    </submittedName>
</protein>
<dbReference type="EMBL" id="AP022853">
    <property type="protein sequence ID" value="BCB28271.1"/>
    <property type="molecule type" value="Genomic_DNA"/>
</dbReference>
<keyword evidence="2" id="KW-1185">Reference proteome</keyword>